<protein>
    <recommendedName>
        <fullName evidence="3">Metaxin glutathione S-transferase domain-containing protein</fullName>
    </recommendedName>
</protein>
<dbReference type="EMBL" id="JAHRIN010051168">
    <property type="protein sequence ID" value="MEQ2209298.1"/>
    <property type="molecule type" value="Genomic_DNA"/>
</dbReference>
<keyword evidence="5" id="KW-1185">Reference proteome</keyword>
<evidence type="ECO:0000259" key="3">
    <source>
        <dbReference type="Pfam" id="PF17171"/>
    </source>
</evidence>
<dbReference type="InterPro" id="IPR050931">
    <property type="entry name" value="Mito_Protein_Transport_Metaxin"/>
</dbReference>
<gene>
    <name evidence="4" type="ORF">XENOCAPTIV_028116</name>
</gene>
<feature type="region of interest" description="Disordered" evidence="1">
    <location>
        <begin position="137"/>
        <end position="164"/>
    </location>
</feature>
<organism evidence="4 5">
    <name type="scientific">Xenoophorus captivus</name>
    <dbReference type="NCBI Taxonomy" id="1517983"/>
    <lineage>
        <taxon>Eukaryota</taxon>
        <taxon>Metazoa</taxon>
        <taxon>Chordata</taxon>
        <taxon>Craniata</taxon>
        <taxon>Vertebrata</taxon>
        <taxon>Euteleostomi</taxon>
        <taxon>Actinopterygii</taxon>
        <taxon>Neopterygii</taxon>
        <taxon>Teleostei</taxon>
        <taxon>Neoteleostei</taxon>
        <taxon>Acanthomorphata</taxon>
        <taxon>Ovalentaria</taxon>
        <taxon>Atherinomorphae</taxon>
        <taxon>Cyprinodontiformes</taxon>
        <taxon>Goodeidae</taxon>
        <taxon>Xenoophorus</taxon>
    </lineage>
</organism>
<accession>A0ABV0RM92</accession>
<feature type="compositionally biased region" description="Polar residues" evidence="1">
    <location>
        <begin position="154"/>
        <end position="164"/>
    </location>
</feature>
<proteinExistence type="predicted"/>
<sequence length="164" mass="17730">TSCPSNMEPDLVKSACLSTFPDCFSRPSSLDAYVFGHLAPILKCKLPNGKLQQHLKSLDNLTDFCSNILLLYFPRDGRENSGEKTSPQPDAADFDNVPNKRRKQFLSAVFAFAAMLSYALLTGMTFGLSLPSPLHPSTLTGSGPPEGHPAVHDGTTQESWPGSC</sequence>
<reference evidence="4 5" key="1">
    <citation type="submission" date="2021-06" db="EMBL/GenBank/DDBJ databases">
        <authorList>
            <person name="Palmer J.M."/>
        </authorList>
    </citation>
    <scope>NUCLEOTIDE SEQUENCE [LARGE SCALE GENOMIC DNA]</scope>
    <source>
        <strain evidence="4 5">XC_2019</strain>
        <tissue evidence="4">Muscle</tissue>
    </source>
</reference>
<dbReference type="PANTHER" id="PTHR12289">
    <property type="entry name" value="METAXIN RELATED"/>
    <property type="match status" value="1"/>
</dbReference>
<evidence type="ECO:0000313" key="4">
    <source>
        <dbReference type="EMBL" id="MEQ2209298.1"/>
    </source>
</evidence>
<feature type="non-terminal residue" evidence="4">
    <location>
        <position position="1"/>
    </location>
</feature>
<name>A0ABV0RM92_9TELE</name>
<dbReference type="PANTHER" id="PTHR12289:SF34">
    <property type="entry name" value="METAXIN-1"/>
    <property type="match status" value="1"/>
</dbReference>
<dbReference type="InterPro" id="IPR033468">
    <property type="entry name" value="Metaxin_GST"/>
</dbReference>
<keyword evidence="2" id="KW-0812">Transmembrane</keyword>
<keyword evidence="2" id="KW-1133">Transmembrane helix</keyword>
<feature type="transmembrane region" description="Helical" evidence="2">
    <location>
        <begin position="105"/>
        <end position="128"/>
    </location>
</feature>
<evidence type="ECO:0000313" key="5">
    <source>
        <dbReference type="Proteomes" id="UP001434883"/>
    </source>
</evidence>
<dbReference type="Pfam" id="PF17171">
    <property type="entry name" value="GST_C_6"/>
    <property type="match status" value="1"/>
</dbReference>
<evidence type="ECO:0000256" key="1">
    <source>
        <dbReference type="SAM" id="MobiDB-lite"/>
    </source>
</evidence>
<evidence type="ECO:0000256" key="2">
    <source>
        <dbReference type="SAM" id="Phobius"/>
    </source>
</evidence>
<keyword evidence="2" id="KW-0472">Membrane</keyword>
<feature type="domain" description="Metaxin glutathione S-transferase" evidence="3">
    <location>
        <begin position="26"/>
        <end position="68"/>
    </location>
</feature>
<comment type="caution">
    <text evidence="4">The sequence shown here is derived from an EMBL/GenBank/DDBJ whole genome shotgun (WGS) entry which is preliminary data.</text>
</comment>
<dbReference type="Proteomes" id="UP001434883">
    <property type="component" value="Unassembled WGS sequence"/>
</dbReference>